<comment type="caution">
    <text evidence="3">The sequence shown here is derived from an EMBL/GenBank/DDBJ whole genome shotgun (WGS) entry which is preliminary data.</text>
</comment>
<evidence type="ECO:0000313" key="4">
    <source>
        <dbReference type="Proteomes" id="UP000606194"/>
    </source>
</evidence>
<reference evidence="3" key="1">
    <citation type="journal article" date="2014" name="Int. J. Syst. Evol. Microbiol.">
        <title>Complete genome sequence of Corynebacterium casei LMG S-19264T (=DSM 44701T), isolated from a smear-ripened cheese.</title>
        <authorList>
            <consortium name="US DOE Joint Genome Institute (JGI-PGF)"/>
            <person name="Walter F."/>
            <person name="Albersmeier A."/>
            <person name="Kalinowski J."/>
            <person name="Ruckert C."/>
        </authorList>
    </citation>
    <scope>NUCLEOTIDE SEQUENCE</scope>
    <source>
        <strain evidence="3">JCM 4386</strain>
    </source>
</reference>
<protein>
    <submittedName>
        <fullName evidence="3">Uncharacterized protein</fullName>
    </submittedName>
</protein>
<feature type="region of interest" description="Disordered" evidence="2">
    <location>
        <begin position="125"/>
        <end position="251"/>
    </location>
</feature>
<dbReference type="EMBL" id="BMTL01000022">
    <property type="protein sequence ID" value="GGS05344.1"/>
    <property type="molecule type" value="Genomic_DNA"/>
</dbReference>
<proteinExistence type="predicted"/>
<accession>A0A918G060</accession>
<dbReference type="Gene3D" id="2.60.40.290">
    <property type="match status" value="1"/>
</dbReference>
<feature type="compositionally biased region" description="Gly residues" evidence="2">
    <location>
        <begin position="157"/>
        <end position="171"/>
    </location>
</feature>
<dbReference type="GO" id="GO:0000272">
    <property type="term" value="P:polysaccharide catabolic process"/>
    <property type="evidence" value="ECO:0007669"/>
    <property type="project" value="UniProtKB-KW"/>
</dbReference>
<dbReference type="GO" id="GO:0004553">
    <property type="term" value="F:hydrolase activity, hydrolyzing O-glycosyl compounds"/>
    <property type="evidence" value="ECO:0007669"/>
    <property type="project" value="InterPro"/>
</dbReference>
<dbReference type="AlphaFoldDB" id="A0A918G060"/>
<evidence type="ECO:0000256" key="2">
    <source>
        <dbReference type="SAM" id="MobiDB-lite"/>
    </source>
</evidence>
<feature type="compositionally biased region" description="Low complexity" evidence="2">
    <location>
        <begin position="210"/>
        <end position="245"/>
    </location>
</feature>
<dbReference type="Proteomes" id="UP000606194">
    <property type="component" value="Unassembled WGS sequence"/>
</dbReference>
<dbReference type="RefSeq" id="WP_190151573.1">
    <property type="nucleotide sequence ID" value="NZ_BMTL01000022.1"/>
</dbReference>
<feature type="compositionally biased region" description="Gly residues" evidence="2">
    <location>
        <begin position="185"/>
        <end position="195"/>
    </location>
</feature>
<evidence type="ECO:0000313" key="3">
    <source>
        <dbReference type="EMBL" id="GGS05344.1"/>
    </source>
</evidence>
<keyword evidence="1" id="KW-0119">Carbohydrate metabolism</keyword>
<keyword evidence="4" id="KW-1185">Reference proteome</keyword>
<reference evidence="3" key="2">
    <citation type="submission" date="2020-09" db="EMBL/GenBank/DDBJ databases">
        <authorList>
            <person name="Sun Q."/>
            <person name="Ohkuma M."/>
        </authorList>
    </citation>
    <scope>NUCLEOTIDE SEQUENCE</scope>
    <source>
        <strain evidence="3">JCM 4386</strain>
    </source>
</reference>
<evidence type="ECO:0000256" key="1">
    <source>
        <dbReference type="ARBA" id="ARBA00023326"/>
    </source>
</evidence>
<gene>
    <name evidence="3" type="ORF">GCM10010269_50280</name>
</gene>
<sequence length="268" mass="27387">MSDTALASAALRRTGVGPDGYTMELGLLNKGGLELTSWQSTFTMPEGASLLAREGTVVACDLGSQAYTVRPEPSTPLAPSERRTMAVEVRGTTRAPTTARFTATAADGTTVQAPLTLMATVVGDGQSREADESTWPGSTAIDRGTSGTETKPDPGEDGTGGGLGGGGGGGATTKFRVSFEWENDSGGGGGAGGGMNQESSGAATGEQRVGADQQVQAHQGAAGADGQPLTDWQQYQQKYQQGSQQTDSLDGQIKELNERVAKLEGGKP</sequence>
<organism evidence="3 4">
    <name type="scientific">Streptomyces humidus</name>
    <dbReference type="NCBI Taxonomy" id="52259"/>
    <lineage>
        <taxon>Bacteria</taxon>
        <taxon>Bacillati</taxon>
        <taxon>Actinomycetota</taxon>
        <taxon>Actinomycetes</taxon>
        <taxon>Kitasatosporales</taxon>
        <taxon>Streptomycetaceae</taxon>
        <taxon>Streptomyces</taxon>
    </lineage>
</organism>
<dbReference type="GO" id="GO:0030247">
    <property type="term" value="F:polysaccharide binding"/>
    <property type="evidence" value="ECO:0007669"/>
    <property type="project" value="InterPro"/>
</dbReference>
<name>A0A918G060_9ACTN</name>
<dbReference type="InterPro" id="IPR012291">
    <property type="entry name" value="CBM2_carb-bd_dom_sf"/>
</dbReference>
<keyword evidence="1" id="KW-0624">Polysaccharide degradation</keyword>